<dbReference type="FunFam" id="2.10.50.30:FF:000004">
    <property type="entry name" value="Taste receptor type 1 member 3-like protein"/>
    <property type="match status" value="1"/>
</dbReference>
<feature type="transmembrane region" description="Helical" evidence="16">
    <location>
        <begin position="700"/>
        <end position="722"/>
    </location>
</feature>
<dbReference type="InterPro" id="IPR028082">
    <property type="entry name" value="Peripla_BP_I"/>
</dbReference>
<feature type="transmembrane region" description="Helical" evidence="16">
    <location>
        <begin position="552"/>
        <end position="573"/>
    </location>
</feature>
<keyword evidence="12" id="KW-0675">Receptor</keyword>
<feature type="transmembrane region" description="Helical" evidence="16">
    <location>
        <begin position="672"/>
        <end position="694"/>
    </location>
</feature>
<evidence type="ECO:0000256" key="15">
    <source>
        <dbReference type="ARBA" id="ARBA00039774"/>
    </source>
</evidence>
<evidence type="ECO:0000256" key="3">
    <source>
        <dbReference type="ARBA" id="ARBA00011748"/>
    </source>
</evidence>
<name>A0A4W6EJW7_LATCA</name>
<feature type="transmembrane region" description="Helical" evidence="16">
    <location>
        <begin position="485"/>
        <end position="508"/>
    </location>
</feature>
<feature type="domain" description="G-protein coupled receptors family 3 profile" evidence="17">
    <location>
        <begin position="482"/>
        <end position="744"/>
    </location>
</feature>
<sequence>NGATAPGDVIIGGLFPIHEIHLFVILVIGSHRFSTARLVQSLIMVHAVEEVNKNHELGNLTLGYSILDSCSDVTTALNNTLSFMKRNSEYLDGAEQPSPPVLAVIGDYYSEISIAVTRQLNLEHIPQISYGATSGLLSDKVRFPSFMRTVPEDDHQAEAIIKILRKHQWNWVGVVTTDSDYGRYIADRLLQHATNNNICFAFTSVLPDVLSDKRLDEHIATTVKSITENTNVKVIVSFAKPYHMTKLFNCLLEDARGREKIWVASDIWSDSTDINLKQWNLSDIGTVFGTTLKSGNSTRFKQYLRNLDVNPDHQKNNTFLYNFLKEHQQDPRDTTTEVLMKKINPYAVLSIELAVRAIAKAVVDLCNNRDCKTTFLLPMFLLFLKDCGDTNELDQKSALSSQGEVISRCSESCKPGYRKKSAQGQPVCCYECEPCPVNYYSNTIGVYSTECHLCNITTEYSSNGSDKCHLKETVFLKWTDPYNCALLAFTALGALLTIVVGIIFLAHWNTPVVRASVGPICILLLFSLFCTFVSVILFGGKPNTKQCQARQVLFGLSFTLCVSCIMVKSFKIILAFEFDPSVKRVLKKLYQPYIIIAVCMAGQVVICALWLSLESPRPDWAPVENKEERLHFCNEISYVKFGVMLGYIGILALICFGVAFKGRKLPQCYNDAKFITFSMLIYFICWIIFGPVYVTVKGTYLPAVEMVVILISAYGILFCQFITKCYIILFKQEANTESAFRESLRNYSLSEIKNGDGNWVSSPGTHGGIENIAVDVEAPMPNSLSLDQLTDRSPSISSGESVFSLSPVSNPQLIRRQSNDSKKQLRRYLSLPS</sequence>
<dbReference type="InterPro" id="IPR017979">
    <property type="entry name" value="GPCR_3_CS"/>
</dbReference>
<dbReference type="PROSITE" id="PS50259">
    <property type="entry name" value="G_PROTEIN_RECEP_F3_4"/>
    <property type="match status" value="1"/>
</dbReference>
<dbReference type="GeneTree" id="ENSGT00940000158416"/>
<evidence type="ECO:0000256" key="14">
    <source>
        <dbReference type="ARBA" id="ARBA00023224"/>
    </source>
</evidence>
<dbReference type="SUPFAM" id="SSF53822">
    <property type="entry name" value="Periplasmic binding protein-like I"/>
    <property type="match status" value="1"/>
</dbReference>
<dbReference type="Gene3D" id="3.40.50.2300">
    <property type="match status" value="2"/>
</dbReference>
<feature type="transmembrane region" description="Helical" evidence="16">
    <location>
        <begin position="520"/>
        <end position="540"/>
    </location>
</feature>
<keyword evidence="5 16" id="KW-0812">Transmembrane</keyword>
<dbReference type="InParanoid" id="A0A4W6EJW7"/>
<evidence type="ECO:0000313" key="18">
    <source>
        <dbReference type="Ensembl" id="ENSLCAP00010038488.1"/>
    </source>
</evidence>
<keyword evidence="14" id="KW-0807">Transducer</keyword>
<dbReference type="PRINTS" id="PR01176">
    <property type="entry name" value="GABABRECEPTR"/>
</dbReference>
<evidence type="ECO:0000256" key="11">
    <source>
        <dbReference type="ARBA" id="ARBA00023157"/>
    </source>
</evidence>
<evidence type="ECO:0000256" key="7">
    <source>
        <dbReference type="ARBA" id="ARBA00022729"/>
    </source>
</evidence>
<feature type="transmembrane region" description="Helical" evidence="16">
    <location>
        <begin position="593"/>
        <end position="613"/>
    </location>
</feature>
<dbReference type="PROSITE" id="PS00981">
    <property type="entry name" value="G_PROTEIN_RECEP_F3_3"/>
    <property type="match status" value="1"/>
</dbReference>
<gene>
    <name evidence="18" type="primary">GPRC6A</name>
</gene>
<evidence type="ECO:0000256" key="2">
    <source>
        <dbReference type="ARBA" id="ARBA00007242"/>
    </source>
</evidence>
<keyword evidence="9" id="KW-0297">G-protein coupled receptor</keyword>
<dbReference type="AlphaFoldDB" id="A0A4W6EJW7"/>
<evidence type="ECO:0000256" key="5">
    <source>
        <dbReference type="ARBA" id="ARBA00022692"/>
    </source>
</evidence>
<evidence type="ECO:0000256" key="1">
    <source>
        <dbReference type="ARBA" id="ARBA00004651"/>
    </source>
</evidence>
<reference evidence="18" key="2">
    <citation type="submission" date="2025-08" db="UniProtKB">
        <authorList>
            <consortium name="Ensembl"/>
        </authorList>
    </citation>
    <scope>IDENTIFICATION</scope>
</reference>
<keyword evidence="13" id="KW-0325">Glycoprotein</keyword>
<evidence type="ECO:0000256" key="9">
    <source>
        <dbReference type="ARBA" id="ARBA00023040"/>
    </source>
</evidence>
<evidence type="ECO:0000256" key="6">
    <source>
        <dbReference type="ARBA" id="ARBA00022725"/>
    </source>
</evidence>
<reference evidence="18" key="3">
    <citation type="submission" date="2025-09" db="UniProtKB">
        <authorList>
            <consortium name="Ensembl"/>
        </authorList>
    </citation>
    <scope>IDENTIFICATION</scope>
</reference>
<dbReference type="InterPro" id="IPR011500">
    <property type="entry name" value="GPCR_3_9-Cys_dom"/>
</dbReference>
<dbReference type="Ensembl" id="ENSLCAT00010039404.1">
    <property type="protein sequence ID" value="ENSLCAP00010038488.1"/>
    <property type="gene ID" value="ENSLCAG00010018005.1"/>
</dbReference>
<keyword evidence="8 16" id="KW-1133">Transmembrane helix</keyword>
<dbReference type="Pfam" id="PF00003">
    <property type="entry name" value="7tm_3"/>
    <property type="match status" value="1"/>
</dbReference>
<evidence type="ECO:0000256" key="12">
    <source>
        <dbReference type="ARBA" id="ARBA00023170"/>
    </source>
</evidence>
<evidence type="ECO:0000256" key="4">
    <source>
        <dbReference type="ARBA" id="ARBA00022475"/>
    </source>
</evidence>
<comment type="similarity">
    <text evidence="2">Belongs to the G-protein coupled receptor 3 family.</text>
</comment>
<proteinExistence type="inferred from homology"/>
<feature type="transmembrane region" description="Helical" evidence="16">
    <location>
        <begin position="638"/>
        <end position="660"/>
    </location>
</feature>
<dbReference type="InterPro" id="IPR017978">
    <property type="entry name" value="GPCR_3_C"/>
</dbReference>
<comment type="subcellular location">
    <subcellularLocation>
        <location evidence="1">Cell membrane</location>
        <topology evidence="1">Multi-pass membrane protein</topology>
    </subcellularLocation>
</comment>
<keyword evidence="6" id="KW-0552">Olfaction</keyword>
<evidence type="ECO:0000256" key="10">
    <source>
        <dbReference type="ARBA" id="ARBA00023136"/>
    </source>
</evidence>
<dbReference type="GO" id="GO:0004930">
    <property type="term" value="F:G protein-coupled receptor activity"/>
    <property type="evidence" value="ECO:0007669"/>
    <property type="project" value="UniProtKB-KW"/>
</dbReference>
<keyword evidence="11" id="KW-1015">Disulfide bond</keyword>
<keyword evidence="19" id="KW-1185">Reference proteome</keyword>
<comment type="subunit">
    <text evidence="3">Homodimer; disulfide-linked.</text>
</comment>
<evidence type="ECO:0000313" key="19">
    <source>
        <dbReference type="Proteomes" id="UP000314980"/>
    </source>
</evidence>
<evidence type="ECO:0000259" key="17">
    <source>
        <dbReference type="PROSITE" id="PS50259"/>
    </source>
</evidence>
<dbReference type="InterPro" id="IPR000337">
    <property type="entry name" value="GPCR_3"/>
</dbReference>
<protein>
    <recommendedName>
        <fullName evidence="15">G-protein coupled receptor family C group 6 member A</fullName>
    </recommendedName>
</protein>
<evidence type="ECO:0000256" key="8">
    <source>
        <dbReference type="ARBA" id="ARBA00022989"/>
    </source>
</evidence>
<dbReference type="FunFam" id="3.40.50.2300:FF:000152">
    <property type="entry name" value="G protein-coupled receptor class C group 6 member A"/>
    <property type="match status" value="1"/>
</dbReference>
<evidence type="ECO:0000256" key="16">
    <source>
        <dbReference type="SAM" id="Phobius"/>
    </source>
</evidence>
<reference evidence="19" key="1">
    <citation type="submission" date="2015-09" db="EMBL/GenBank/DDBJ databases">
        <authorList>
            <person name="Sai Rama Sridatta P."/>
        </authorList>
    </citation>
    <scope>NUCLEOTIDE SEQUENCE [LARGE SCALE GENOMIC DNA]</scope>
</reference>
<organism evidence="18 19">
    <name type="scientific">Lates calcarifer</name>
    <name type="common">Barramundi</name>
    <name type="synonym">Holocentrus calcarifer</name>
    <dbReference type="NCBI Taxonomy" id="8187"/>
    <lineage>
        <taxon>Eukaryota</taxon>
        <taxon>Metazoa</taxon>
        <taxon>Chordata</taxon>
        <taxon>Craniata</taxon>
        <taxon>Vertebrata</taxon>
        <taxon>Euteleostomi</taxon>
        <taxon>Actinopterygii</taxon>
        <taxon>Neopterygii</taxon>
        <taxon>Teleostei</taxon>
        <taxon>Neoteleostei</taxon>
        <taxon>Acanthomorphata</taxon>
        <taxon>Carangaria</taxon>
        <taxon>Carangaria incertae sedis</taxon>
        <taxon>Centropomidae</taxon>
        <taxon>Lates</taxon>
    </lineage>
</organism>
<evidence type="ECO:0000256" key="13">
    <source>
        <dbReference type="ARBA" id="ARBA00023180"/>
    </source>
</evidence>
<dbReference type="Gene3D" id="2.10.50.30">
    <property type="entry name" value="GPCR, family 3, nine cysteines domain"/>
    <property type="match status" value="1"/>
</dbReference>
<dbReference type="PRINTS" id="PR00248">
    <property type="entry name" value="GPCRMGR"/>
</dbReference>
<keyword evidence="10 16" id="KW-0472">Membrane</keyword>
<dbReference type="PANTHER" id="PTHR24061">
    <property type="entry name" value="CALCIUM-SENSING RECEPTOR-RELATED"/>
    <property type="match status" value="1"/>
</dbReference>
<dbReference type="Proteomes" id="UP000314980">
    <property type="component" value="Unassembled WGS sequence"/>
</dbReference>
<dbReference type="InterPro" id="IPR038550">
    <property type="entry name" value="GPCR_3_9-Cys_sf"/>
</dbReference>
<dbReference type="Pfam" id="PF07562">
    <property type="entry name" value="NCD3G"/>
    <property type="match status" value="1"/>
</dbReference>
<dbReference type="InterPro" id="IPR000068">
    <property type="entry name" value="GPCR_3_Ca_sens_rcpt-rel"/>
</dbReference>
<dbReference type="PANTHER" id="PTHR24061:SF5">
    <property type="entry name" value="G-PROTEIN COUPLED RECEPTOR FAMILY C GROUP 6 MEMBER A"/>
    <property type="match status" value="1"/>
</dbReference>
<dbReference type="GO" id="GO:0005886">
    <property type="term" value="C:plasma membrane"/>
    <property type="evidence" value="ECO:0007669"/>
    <property type="project" value="UniProtKB-SubCell"/>
</dbReference>
<keyword evidence="4" id="KW-1003">Cell membrane</keyword>
<keyword evidence="7" id="KW-0732">Signal</keyword>
<keyword evidence="6" id="KW-0716">Sensory transduction</keyword>
<dbReference type="InterPro" id="IPR001828">
    <property type="entry name" value="ANF_lig-bd_rcpt"/>
</dbReference>
<dbReference type="Pfam" id="PF01094">
    <property type="entry name" value="ANF_receptor"/>
    <property type="match status" value="1"/>
</dbReference>
<accession>A0A4W6EJW7</accession>
<dbReference type="GO" id="GO:0007608">
    <property type="term" value="P:sensory perception of smell"/>
    <property type="evidence" value="ECO:0007669"/>
    <property type="project" value="UniProtKB-KW"/>
</dbReference>